<dbReference type="InterPro" id="IPR037010">
    <property type="entry name" value="VitB12-dep_Met_synth_activ_sf"/>
</dbReference>
<dbReference type="Proteomes" id="UP000006919">
    <property type="component" value="Plasmid pRUMAL02"/>
</dbReference>
<organism evidence="1 2">
    <name type="scientific">Ruminococcus albus (strain ATCC 27210 / DSM 20455 / JCM 14654 / NCDO 2250 / 7)</name>
    <dbReference type="NCBI Taxonomy" id="697329"/>
    <lineage>
        <taxon>Bacteria</taxon>
        <taxon>Bacillati</taxon>
        <taxon>Bacillota</taxon>
        <taxon>Clostridia</taxon>
        <taxon>Eubacteriales</taxon>
        <taxon>Oscillospiraceae</taxon>
        <taxon>Ruminococcus</taxon>
    </lineage>
</organism>
<dbReference type="EMBL" id="CP002405">
    <property type="protein sequence ID" value="ADU24164.1"/>
    <property type="molecule type" value="Genomic_DNA"/>
</dbReference>
<dbReference type="OrthoDB" id="9816190at2"/>
<geneLocation type="plasmid" evidence="1 2">
    <name>pRUMAL02</name>
</geneLocation>
<evidence type="ECO:0000313" key="2">
    <source>
        <dbReference type="Proteomes" id="UP000006919"/>
    </source>
</evidence>
<dbReference type="GO" id="GO:0008705">
    <property type="term" value="F:methionine synthase activity"/>
    <property type="evidence" value="ECO:0007669"/>
    <property type="project" value="InterPro"/>
</dbReference>
<sequence>MNGHIQVKLEYLDKKEALRYLGYGSSTPDDSIIGMMDECEKALLSVIKPCCIYHVFDIEPVSGGVAVCGTSLVLKGDSIKEHLAGCCKAVLMAATLSAHADRVIRRYEATDMTHAVMADFLASAAVEQVCDTAENAIGDEFSSYYRTWRFSPGYGDLPLDIQGSFLDVLQAQKRIGLNATESNILTPRKSVTAVIGLSESEIPKGRRGCSACNMKDVCQFRKRGDHCGIQGTAE</sequence>
<dbReference type="InterPro" id="IPR017342">
    <property type="entry name" value="S-AdoMet-dep_Met_synth_prd"/>
</dbReference>
<protein>
    <submittedName>
        <fullName evidence="1">Vitamin B12 dependent methionine synthase activation region</fullName>
    </submittedName>
</protein>
<gene>
    <name evidence="1" type="ordered locus">Rumal_3727</name>
</gene>
<proteinExistence type="predicted"/>
<reference evidence="2" key="1">
    <citation type="journal article" date="2011" name="J. Bacteriol.">
        <title>Complete genome of the cellulolytic ruminal bacterium Ruminococcus albus 7.</title>
        <authorList>
            <person name="Suen G."/>
            <person name="Stevenson D.M."/>
            <person name="Bruce D.C."/>
            <person name="Chertkov O."/>
            <person name="Copeland A."/>
            <person name="Cheng J.F."/>
            <person name="Detter C."/>
            <person name="Detter J.C."/>
            <person name="Goodwin L.A."/>
            <person name="Han C.S."/>
            <person name="Hauser L.J."/>
            <person name="Ivanova N.N."/>
            <person name="Kyrpides N.C."/>
            <person name="Land M.L."/>
            <person name="Lapidus A."/>
            <person name="Lucas S."/>
            <person name="Ovchinnikova G."/>
            <person name="Pitluck S."/>
            <person name="Tapia R."/>
            <person name="Woyke T."/>
            <person name="Boyum J."/>
            <person name="Mead D."/>
            <person name="Weimer P.J."/>
        </authorList>
    </citation>
    <scope>NUCLEOTIDE SEQUENCE [LARGE SCALE GENOMIC DNA]</scope>
    <source>
        <strain evidence="2">ATCC 27210 / DSM 20455 / JCM 14654 / NCDO 2250 / 7</strain>
        <plasmid evidence="2">pRUMAL02</plasmid>
    </source>
</reference>
<dbReference type="Gene3D" id="3.40.109.40">
    <property type="match status" value="1"/>
</dbReference>
<dbReference type="HOGENOM" id="CLU_079580_2_0_9"/>
<dbReference type="KEGG" id="ral:Rumal_3727"/>
<dbReference type="PIRSF" id="PIRSF037984">
    <property type="entry name" value="Met_synth_TM0269_prd"/>
    <property type="match status" value="1"/>
</dbReference>
<dbReference type="SUPFAM" id="SSF56507">
    <property type="entry name" value="Methionine synthase activation domain-like"/>
    <property type="match status" value="1"/>
</dbReference>
<keyword evidence="1" id="KW-0614">Plasmid</keyword>
<dbReference type="AlphaFoldDB" id="E6UKG8"/>
<evidence type="ECO:0000313" key="1">
    <source>
        <dbReference type="EMBL" id="ADU24164.1"/>
    </source>
</evidence>
<dbReference type="RefSeq" id="WP_013483709.1">
    <property type="nucleotide sequence ID" value="NC_014825.1"/>
</dbReference>
<accession>E6UKG8</accession>
<name>E6UKG8_RUMA7</name>